<dbReference type="AlphaFoldDB" id="A0AAP0PRS6"/>
<dbReference type="EMBL" id="JBBNAE010000001">
    <property type="protein sequence ID" value="KAK9154253.1"/>
    <property type="molecule type" value="Genomic_DNA"/>
</dbReference>
<name>A0AAP0PRS6_9MAGN</name>
<gene>
    <name evidence="2" type="ORF">Sjap_001733</name>
</gene>
<evidence type="ECO:0000313" key="3">
    <source>
        <dbReference type="Proteomes" id="UP001417504"/>
    </source>
</evidence>
<proteinExistence type="predicted"/>
<evidence type="ECO:0000256" key="1">
    <source>
        <dbReference type="SAM" id="MobiDB-lite"/>
    </source>
</evidence>
<reference evidence="2 3" key="1">
    <citation type="submission" date="2024-01" db="EMBL/GenBank/DDBJ databases">
        <title>Genome assemblies of Stephania.</title>
        <authorList>
            <person name="Yang L."/>
        </authorList>
    </citation>
    <scope>NUCLEOTIDE SEQUENCE [LARGE SCALE GENOMIC DNA]</scope>
    <source>
        <strain evidence="2">QJT</strain>
        <tissue evidence="2">Leaf</tissue>
    </source>
</reference>
<feature type="region of interest" description="Disordered" evidence="1">
    <location>
        <begin position="425"/>
        <end position="477"/>
    </location>
</feature>
<keyword evidence="3" id="KW-1185">Reference proteome</keyword>
<protein>
    <submittedName>
        <fullName evidence="2">Uncharacterized protein</fullName>
    </submittedName>
</protein>
<dbReference type="Proteomes" id="UP001417504">
    <property type="component" value="Unassembled WGS sequence"/>
</dbReference>
<organism evidence="2 3">
    <name type="scientific">Stephania japonica</name>
    <dbReference type="NCBI Taxonomy" id="461633"/>
    <lineage>
        <taxon>Eukaryota</taxon>
        <taxon>Viridiplantae</taxon>
        <taxon>Streptophyta</taxon>
        <taxon>Embryophyta</taxon>
        <taxon>Tracheophyta</taxon>
        <taxon>Spermatophyta</taxon>
        <taxon>Magnoliopsida</taxon>
        <taxon>Ranunculales</taxon>
        <taxon>Menispermaceae</taxon>
        <taxon>Menispermoideae</taxon>
        <taxon>Cissampelideae</taxon>
        <taxon>Stephania</taxon>
    </lineage>
</organism>
<dbReference type="PANTHER" id="PTHR34952">
    <property type="entry name" value="OS05G0113500 PROTEIN"/>
    <property type="match status" value="1"/>
</dbReference>
<feature type="region of interest" description="Disordered" evidence="1">
    <location>
        <begin position="292"/>
        <end position="321"/>
    </location>
</feature>
<feature type="compositionally biased region" description="Basic residues" evidence="1">
    <location>
        <begin position="425"/>
        <end position="449"/>
    </location>
</feature>
<feature type="compositionally biased region" description="Low complexity" evidence="1">
    <location>
        <begin position="298"/>
        <end position="307"/>
    </location>
</feature>
<comment type="caution">
    <text evidence="2">The sequence shown here is derived from an EMBL/GenBank/DDBJ whole genome shotgun (WGS) entry which is preliminary data.</text>
</comment>
<dbReference type="PANTHER" id="PTHR34952:SF2">
    <property type="entry name" value="OS05G0113500 PROTEIN"/>
    <property type="match status" value="1"/>
</dbReference>
<evidence type="ECO:0000313" key="2">
    <source>
        <dbReference type="EMBL" id="KAK9154253.1"/>
    </source>
</evidence>
<sequence>MVVLEDHRKDEIGSEHDDEAKGFEYSRITLLSLHRQGRRVEHFLTTPVLTFSAGALVDVVIGSVRECSPRRHFAFNFMRETRILLKERGAFGHQSQPSEFQSLSYNDLFKTKASIRTLLSPHGDFFSRLPLMAETRFKRLSPRNPRFALFNLVRPNQRPVSVYKATLRSSHTQSSENSDRIGHPLWEAKFIIEDAIAKSRKKVSIPSLIGGSDPQSVAKSIHQEVYLQFLRKQDIVMGGSTDSVSEFVCTALDPEHNDVNSEQCVLSEIHLIDENTIEELGYVLHDTLHVQDAQETPSSSSDEASCSQEKERPRSSFRGQQVDSFTTSSMKVLGKSATFPFSQNSFNPVTVEGTNEISEMASHEQRFHTPGNPGCTRSMSLPTSLKLVSAMKGSREKQGISPKKLTVTWAAEVYDPPCTLLSHTVKNHSQQRHKTSKKTSKHKHKKKSLRGSNIDKHQHRRHAGNHVSPPKSSVADEIESATIGNRQDSGMELIDFGIAGQDSKCGNSFFRTSLGRVHMPVAEAT</sequence>
<accession>A0AAP0PRS6</accession>